<comment type="catalytic activity">
    <reaction evidence="1 6">
        <text>GTP + H2O = 7,8-dihydroneopterin 3'-triphosphate + formate + H(+)</text>
        <dbReference type="Rhea" id="RHEA:17473"/>
        <dbReference type="ChEBI" id="CHEBI:15377"/>
        <dbReference type="ChEBI" id="CHEBI:15378"/>
        <dbReference type="ChEBI" id="CHEBI:15740"/>
        <dbReference type="ChEBI" id="CHEBI:37565"/>
        <dbReference type="ChEBI" id="CHEBI:58462"/>
        <dbReference type="EC" id="3.5.4.16"/>
    </reaction>
</comment>
<feature type="binding site" evidence="6">
    <location>
        <position position="119"/>
    </location>
    <ligand>
        <name>Zn(2+)</name>
        <dbReference type="ChEBI" id="CHEBI:29105"/>
    </ligand>
</feature>
<keyword evidence="6" id="KW-0342">GTP-binding</keyword>
<keyword evidence="4 6" id="KW-0554">One-carbon metabolism</keyword>
<evidence type="ECO:0000256" key="2">
    <source>
        <dbReference type="ARBA" id="ARBA00005080"/>
    </source>
</evidence>
<dbReference type="GO" id="GO:0006730">
    <property type="term" value="P:one-carbon metabolic process"/>
    <property type="evidence" value="ECO:0007669"/>
    <property type="project" value="UniProtKB-UniRule"/>
</dbReference>
<comment type="subunit">
    <text evidence="6">Homopolymer.</text>
</comment>
<dbReference type="HAMAP" id="MF_00223">
    <property type="entry name" value="FolE"/>
    <property type="match status" value="1"/>
</dbReference>
<dbReference type="GO" id="GO:0005525">
    <property type="term" value="F:GTP binding"/>
    <property type="evidence" value="ECO:0007669"/>
    <property type="project" value="UniProtKB-KW"/>
</dbReference>
<protein>
    <recommendedName>
        <fullName evidence="6">GTP cyclohydrolase 1</fullName>
        <ecNumber evidence="6">3.5.4.16</ecNumber>
    </recommendedName>
    <alternativeName>
        <fullName evidence="6">GTP cyclohydrolase I</fullName>
        <shortName evidence="6">GTP-CH-I</shortName>
    </alternativeName>
</protein>
<dbReference type="GO" id="GO:0005737">
    <property type="term" value="C:cytoplasm"/>
    <property type="evidence" value="ECO:0007669"/>
    <property type="project" value="TreeGrafter"/>
</dbReference>
<dbReference type="GO" id="GO:0008270">
    <property type="term" value="F:zinc ion binding"/>
    <property type="evidence" value="ECO:0007669"/>
    <property type="project" value="UniProtKB-UniRule"/>
</dbReference>
<comment type="pathway">
    <text evidence="2 6">Cofactor biosynthesis; 7,8-dihydroneopterin triphosphate biosynthesis; 7,8-dihydroneopterin triphosphate from GTP: step 1/1.</text>
</comment>
<dbReference type="Gene3D" id="1.10.286.10">
    <property type="match status" value="1"/>
</dbReference>
<dbReference type="FunFam" id="1.10.286.10:FF:000001">
    <property type="entry name" value="GTP cyclohydrolase 1"/>
    <property type="match status" value="1"/>
</dbReference>
<feature type="binding site" evidence="6">
    <location>
        <position position="122"/>
    </location>
    <ligand>
        <name>Zn(2+)</name>
        <dbReference type="ChEBI" id="CHEBI:29105"/>
    </ligand>
</feature>
<gene>
    <name evidence="6" type="primary">folE</name>
    <name evidence="9" type="ORF">ATK86_2618</name>
</gene>
<dbReference type="Gene3D" id="3.30.1130.10">
    <property type="match status" value="1"/>
</dbReference>
<keyword evidence="10" id="KW-1185">Reference proteome</keyword>
<dbReference type="SUPFAM" id="SSF55620">
    <property type="entry name" value="Tetrahydrobiopterin biosynthesis enzymes-like"/>
    <property type="match status" value="1"/>
</dbReference>
<name>A0A2N3V9K8_9NOCA</name>
<reference evidence="9 10" key="1">
    <citation type="submission" date="2017-12" db="EMBL/GenBank/DDBJ databases">
        <title>Sequencing the genomes of 1000 Actinobacteria strains.</title>
        <authorList>
            <person name="Klenk H.-P."/>
        </authorList>
    </citation>
    <scope>NUCLEOTIDE SEQUENCE [LARGE SCALE GENOMIC DNA]</scope>
    <source>
        <strain evidence="9 10">DSM 44489</strain>
    </source>
</reference>
<dbReference type="Proteomes" id="UP000233766">
    <property type="component" value="Unassembled WGS sequence"/>
</dbReference>
<dbReference type="EC" id="3.5.4.16" evidence="6"/>
<dbReference type="GO" id="GO:0046654">
    <property type="term" value="P:tetrahydrofolate biosynthetic process"/>
    <property type="evidence" value="ECO:0007669"/>
    <property type="project" value="UniProtKB-UniRule"/>
</dbReference>
<evidence type="ECO:0000259" key="8">
    <source>
        <dbReference type="Pfam" id="PF01227"/>
    </source>
</evidence>
<dbReference type="NCBIfam" id="NF006826">
    <property type="entry name" value="PRK09347.1-3"/>
    <property type="match status" value="1"/>
</dbReference>
<dbReference type="Pfam" id="PF01227">
    <property type="entry name" value="GTP_cyclohydroI"/>
    <property type="match status" value="1"/>
</dbReference>
<dbReference type="NCBIfam" id="TIGR00063">
    <property type="entry name" value="folE"/>
    <property type="match status" value="1"/>
</dbReference>
<sequence length="231" mass="24975">MLGASRKYHGGAEKLSANKQELDPAGELGATSPSVLTALATGMPFDQVRAENAVRELLIAVGEDPDRPGLLDTPARVARAYREMFAGLYTEPDAVLATTFDEGHQELVLVRDIPMFSTCEHHLVSFHGVAHVGYIPGSHGRVTGLSKLARVVDLYAKRPQVQERLTSQIADAVMRRLDPRGAIVVIEAEHLCMAMRGIRKPGASTTTSAVRGQLQTDSASRAEALDLILRK</sequence>
<keyword evidence="6" id="KW-0862">Zinc</keyword>
<evidence type="ECO:0000256" key="4">
    <source>
        <dbReference type="ARBA" id="ARBA00022563"/>
    </source>
</evidence>
<dbReference type="NCBIfam" id="NF006825">
    <property type="entry name" value="PRK09347.1-2"/>
    <property type="match status" value="1"/>
</dbReference>
<feature type="domain" description="GTP cyclohydrolase I" evidence="8">
    <location>
        <begin position="51"/>
        <end position="228"/>
    </location>
</feature>
<dbReference type="InterPro" id="IPR018234">
    <property type="entry name" value="GTP_CycHdrlase_I_CS"/>
</dbReference>
<keyword evidence="6" id="KW-0479">Metal-binding</keyword>
<dbReference type="InterPro" id="IPR020602">
    <property type="entry name" value="GTP_CycHdrlase_I_dom"/>
</dbReference>
<evidence type="ECO:0000313" key="9">
    <source>
        <dbReference type="EMBL" id="PKV78255.1"/>
    </source>
</evidence>
<comment type="similarity">
    <text evidence="3 6">Belongs to the GTP cyclohydrolase I family.</text>
</comment>
<dbReference type="GO" id="GO:0003934">
    <property type="term" value="F:GTP cyclohydrolase I activity"/>
    <property type="evidence" value="ECO:0007669"/>
    <property type="project" value="UniProtKB-UniRule"/>
</dbReference>
<evidence type="ECO:0000256" key="7">
    <source>
        <dbReference type="SAM" id="MobiDB-lite"/>
    </source>
</evidence>
<dbReference type="InterPro" id="IPR043134">
    <property type="entry name" value="GTP-CH-I_N"/>
</dbReference>
<dbReference type="PROSITE" id="PS00860">
    <property type="entry name" value="GTP_CYCLOHYDROL_1_2"/>
    <property type="match status" value="1"/>
</dbReference>
<organism evidence="9 10">
    <name type="scientific">Nocardia fluminea</name>
    <dbReference type="NCBI Taxonomy" id="134984"/>
    <lineage>
        <taxon>Bacteria</taxon>
        <taxon>Bacillati</taxon>
        <taxon>Actinomycetota</taxon>
        <taxon>Actinomycetes</taxon>
        <taxon>Mycobacteriales</taxon>
        <taxon>Nocardiaceae</taxon>
        <taxon>Nocardia</taxon>
    </lineage>
</organism>
<dbReference type="EMBL" id="PJMW01000002">
    <property type="protein sequence ID" value="PKV78255.1"/>
    <property type="molecule type" value="Genomic_DNA"/>
</dbReference>
<dbReference type="InterPro" id="IPR043133">
    <property type="entry name" value="GTP-CH-I_C/QueF"/>
</dbReference>
<dbReference type="FunFam" id="3.30.1130.10:FF:000001">
    <property type="entry name" value="GTP cyclohydrolase 1"/>
    <property type="match status" value="1"/>
</dbReference>
<keyword evidence="6" id="KW-0547">Nucleotide-binding</keyword>
<dbReference type="PROSITE" id="PS00859">
    <property type="entry name" value="GTP_CYCLOHYDROL_1_1"/>
    <property type="match status" value="1"/>
</dbReference>
<dbReference type="AlphaFoldDB" id="A0A2N3V9K8"/>
<evidence type="ECO:0000256" key="1">
    <source>
        <dbReference type="ARBA" id="ARBA00001052"/>
    </source>
</evidence>
<keyword evidence="5 6" id="KW-0378">Hydrolase</keyword>
<dbReference type="InterPro" id="IPR001474">
    <property type="entry name" value="GTP_CycHdrlase_I"/>
</dbReference>
<dbReference type="UniPathway" id="UPA00848">
    <property type="reaction ID" value="UER00151"/>
</dbReference>
<accession>A0A2N3V9K8</accession>
<evidence type="ECO:0000256" key="6">
    <source>
        <dbReference type="HAMAP-Rule" id="MF_00223"/>
    </source>
</evidence>
<feature type="binding site" evidence="6">
    <location>
        <position position="192"/>
    </location>
    <ligand>
        <name>Zn(2+)</name>
        <dbReference type="ChEBI" id="CHEBI:29105"/>
    </ligand>
</feature>
<dbReference type="PANTHER" id="PTHR11109">
    <property type="entry name" value="GTP CYCLOHYDROLASE I"/>
    <property type="match status" value="1"/>
</dbReference>
<evidence type="ECO:0000313" key="10">
    <source>
        <dbReference type="Proteomes" id="UP000233766"/>
    </source>
</evidence>
<dbReference type="PANTHER" id="PTHR11109:SF7">
    <property type="entry name" value="GTP CYCLOHYDROLASE 1"/>
    <property type="match status" value="1"/>
</dbReference>
<proteinExistence type="inferred from homology"/>
<evidence type="ECO:0000256" key="3">
    <source>
        <dbReference type="ARBA" id="ARBA00008085"/>
    </source>
</evidence>
<dbReference type="GO" id="GO:0006729">
    <property type="term" value="P:tetrahydrobiopterin biosynthetic process"/>
    <property type="evidence" value="ECO:0007669"/>
    <property type="project" value="TreeGrafter"/>
</dbReference>
<comment type="caution">
    <text evidence="9">The sequence shown here is derived from an EMBL/GenBank/DDBJ whole genome shotgun (WGS) entry which is preliminary data.</text>
</comment>
<evidence type="ECO:0000256" key="5">
    <source>
        <dbReference type="ARBA" id="ARBA00022801"/>
    </source>
</evidence>
<feature type="region of interest" description="Disordered" evidence="7">
    <location>
        <begin position="1"/>
        <end position="28"/>
    </location>
</feature>